<dbReference type="EMBL" id="JAEAOA010000175">
    <property type="protein sequence ID" value="KAK3586447.1"/>
    <property type="molecule type" value="Genomic_DNA"/>
</dbReference>
<evidence type="ECO:0000313" key="6">
    <source>
        <dbReference type="EMBL" id="KAK3586447.1"/>
    </source>
</evidence>
<accession>A0AAE0S6R7</accession>
<feature type="chain" id="PRO_5042117187" description="DOMON domain-containing protein" evidence="4">
    <location>
        <begin position="21"/>
        <end position="232"/>
    </location>
</feature>
<keyword evidence="2 4" id="KW-0732">Signal</keyword>
<evidence type="ECO:0000313" key="7">
    <source>
        <dbReference type="Proteomes" id="UP001195483"/>
    </source>
</evidence>
<dbReference type="CDD" id="cd09631">
    <property type="entry name" value="DOMON_DOH"/>
    <property type="match status" value="1"/>
</dbReference>
<keyword evidence="3" id="KW-0472">Membrane</keyword>
<dbReference type="GO" id="GO:0042421">
    <property type="term" value="P:norepinephrine biosynthetic process"/>
    <property type="evidence" value="ECO:0007669"/>
    <property type="project" value="TreeGrafter"/>
</dbReference>
<dbReference type="InterPro" id="IPR005018">
    <property type="entry name" value="DOMON_domain"/>
</dbReference>
<dbReference type="GO" id="GO:0030667">
    <property type="term" value="C:secretory granule membrane"/>
    <property type="evidence" value="ECO:0007669"/>
    <property type="project" value="TreeGrafter"/>
</dbReference>
<dbReference type="Proteomes" id="UP001195483">
    <property type="component" value="Unassembled WGS sequence"/>
</dbReference>
<gene>
    <name evidence="6" type="ORF">CHS0354_001829</name>
</gene>
<sequence>MARQQMISLAIISYLAMAWGYAGVKPTEPFNYSIEVDPNGDFLLFWKFNDTHITFEVHVKTYGYVGFGLSENGNMYPADVVVGWVKDGVTHFKDCHTTAHASPVVDIHQDWFLLHGEENDFGTVLKFVRKLDTCDKNEDEKIQDGTIRMIYSYHPNDPVTDDSLIYHGPDHRGTKSLSLLSMSSAASVTWSTDNHDVRLYDFLNENVRLLYVVLYIRVTEQLVYLYVFTIFM</sequence>
<evidence type="ECO:0000256" key="2">
    <source>
        <dbReference type="ARBA" id="ARBA00022729"/>
    </source>
</evidence>
<dbReference type="Gene3D" id="2.60.40.1210">
    <property type="entry name" value="Cellobiose dehydrogenase, cytochrome domain"/>
    <property type="match status" value="1"/>
</dbReference>
<dbReference type="SMART" id="SM00664">
    <property type="entry name" value="DoH"/>
    <property type="match status" value="1"/>
</dbReference>
<evidence type="ECO:0000256" key="4">
    <source>
        <dbReference type="SAM" id="SignalP"/>
    </source>
</evidence>
<comment type="caution">
    <text evidence="6">The sequence shown here is derived from an EMBL/GenBank/DDBJ whole genome shotgun (WGS) entry which is preliminary data.</text>
</comment>
<dbReference type="PROSITE" id="PS50836">
    <property type="entry name" value="DOMON"/>
    <property type="match status" value="1"/>
</dbReference>
<dbReference type="FunFam" id="2.60.40.1210:FF:000001">
    <property type="entry name" value="Monooxygenase, DBH-like 1, like"/>
    <property type="match status" value="1"/>
</dbReference>
<proteinExistence type="predicted"/>
<reference evidence="6" key="2">
    <citation type="journal article" date="2021" name="Genome Biol. Evol.">
        <title>Developing a high-quality reference genome for a parasitic bivalve with doubly uniparental inheritance (Bivalvia: Unionida).</title>
        <authorList>
            <person name="Smith C.H."/>
        </authorList>
    </citation>
    <scope>NUCLEOTIDE SEQUENCE</scope>
    <source>
        <strain evidence="6">CHS0354</strain>
        <tissue evidence="6">Mantle</tissue>
    </source>
</reference>
<dbReference type="PANTHER" id="PTHR10157:SF23">
    <property type="entry name" value="MOXD1 HOMOLOG 1"/>
    <property type="match status" value="1"/>
</dbReference>
<keyword evidence="7" id="KW-1185">Reference proteome</keyword>
<evidence type="ECO:0000256" key="1">
    <source>
        <dbReference type="ARBA" id="ARBA00004370"/>
    </source>
</evidence>
<dbReference type="InterPro" id="IPR045266">
    <property type="entry name" value="DOH_DOMON"/>
</dbReference>
<protein>
    <recommendedName>
        <fullName evidence="5">DOMON domain-containing protein</fullName>
    </recommendedName>
</protein>
<dbReference type="GO" id="GO:0006589">
    <property type="term" value="P:octopamine biosynthetic process"/>
    <property type="evidence" value="ECO:0007669"/>
    <property type="project" value="TreeGrafter"/>
</dbReference>
<feature type="domain" description="DOMON" evidence="5">
    <location>
        <begin position="40"/>
        <end position="154"/>
    </location>
</feature>
<dbReference type="AlphaFoldDB" id="A0AAE0S6R7"/>
<evidence type="ECO:0000256" key="3">
    <source>
        <dbReference type="ARBA" id="ARBA00023136"/>
    </source>
</evidence>
<dbReference type="GO" id="GO:0004500">
    <property type="term" value="F:dopamine beta-monooxygenase activity"/>
    <property type="evidence" value="ECO:0007669"/>
    <property type="project" value="InterPro"/>
</dbReference>
<dbReference type="InterPro" id="IPR000945">
    <property type="entry name" value="DBH-like"/>
</dbReference>
<dbReference type="GO" id="GO:0005615">
    <property type="term" value="C:extracellular space"/>
    <property type="evidence" value="ECO:0007669"/>
    <property type="project" value="TreeGrafter"/>
</dbReference>
<feature type="signal peptide" evidence="4">
    <location>
        <begin position="1"/>
        <end position="20"/>
    </location>
</feature>
<dbReference type="SUPFAM" id="SSF49344">
    <property type="entry name" value="CBD9-like"/>
    <property type="match status" value="1"/>
</dbReference>
<organism evidence="6 7">
    <name type="scientific">Potamilus streckersoni</name>
    <dbReference type="NCBI Taxonomy" id="2493646"/>
    <lineage>
        <taxon>Eukaryota</taxon>
        <taxon>Metazoa</taxon>
        <taxon>Spiralia</taxon>
        <taxon>Lophotrochozoa</taxon>
        <taxon>Mollusca</taxon>
        <taxon>Bivalvia</taxon>
        <taxon>Autobranchia</taxon>
        <taxon>Heteroconchia</taxon>
        <taxon>Palaeoheterodonta</taxon>
        <taxon>Unionida</taxon>
        <taxon>Unionoidea</taxon>
        <taxon>Unionidae</taxon>
        <taxon>Ambleminae</taxon>
        <taxon>Lampsilini</taxon>
        <taxon>Potamilus</taxon>
    </lineage>
</organism>
<dbReference type="Pfam" id="PF03351">
    <property type="entry name" value="DOMON"/>
    <property type="match status" value="1"/>
</dbReference>
<comment type="subcellular location">
    <subcellularLocation>
        <location evidence="1">Membrane</location>
    </subcellularLocation>
</comment>
<dbReference type="GO" id="GO:0042420">
    <property type="term" value="P:dopamine catabolic process"/>
    <property type="evidence" value="ECO:0007669"/>
    <property type="project" value="TreeGrafter"/>
</dbReference>
<name>A0AAE0S6R7_9BIVA</name>
<dbReference type="GO" id="GO:0005507">
    <property type="term" value="F:copper ion binding"/>
    <property type="evidence" value="ECO:0007669"/>
    <property type="project" value="TreeGrafter"/>
</dbReference>
<reference evidence="6" key="3">
    <citation type="submission" date="2023-05" db="EMBL/GenBank/DDBJ databases">
        <authorList>
            <person name="Smith C.H."/>
        </authorList>
    </citation>
    <scope>NUCLEOTIDE SEQUENCE</scope>
    <source>
        <strain evidence="6">CHS0354</strain>
        <tissue evidence="6">Mantle</tissue>
    </source>
</reference>
<dbReference type="PANTHER" id="PTHR10157">
    <property type="entry name" value="DOPAMINE BETA HYDROXYLASE RELATED"/>
    <property type="match status" value="1"/>
</dbReference>
<reference evidence="6" key="1">
    <citation type="journal article" date="2021" name="Genome Biol. Evol.">
        <title>A High-Quality Reference Genome for a Parasitic Bivalve with Doubly Uniparental Inheritance (Bivalvia: Unionida).</title>
        <authorList>
            <person name="Smith C.H."/>
        </authorList>
    </citation>
    <scope>NUCLEOTIDE SEQUENCE</scope>
    <source>
        <strain evidence="6">CHS0354</strain>
    </source>
</reference>
<evidence type="ECO:0000259" key="5">
    <source>
        <dbReference type="PROSITE" id="PS50836"/>
    </source>
</evidence>